<sequence>MVTSSPIPRDEMKLSGEGSAVQKNNFDSTAYLRKMRTRRAISSRQRKAKTKSAKTRKARGMEEAPEGATDQWRSEALEIRFHEHYSDMKRSPSTGEITLNEDRYVLVCAKAMVTEFHALVRDVFAPRANKAAFEFASNALFDLGRGLGSADLTNFVEGPHALGPSRNVAECHVGFRAHCTHTGWGKVVIHEMSNIAAANAHDYYMIYDLYHSVEAEAWATESEPPVSSGGAGPNGGAHHHAKEKLRTQSVNKGSSVSTTPATPTCYLAAGYGSGWFSELWGQSMAAVEVTCAATGQGECCRFVVAPPHRILHYLRFLGAALDQPMATLAALPMLHLFAQDKDGERCAWGQSFDSSSVSHSQ</sequence>
<feature type="region of interest" description="Disordered" evidence="1">
    <location>
        <begin position="1"/>
        <end position="69"/>
    </location>
</feature>
<dbReference type="InterPro" id="IPR024096">
    <property type="entry name" value="NO_sig/Golgi_transp_ligand-bd"/>
</dbReference>
<proteinExistence type="predicted"/>
<dbReference type="AlphaFoldDB" id="L8HCJ5"/>
<keyword evidence="4" id="KW-1185">Reference proteome</keyword>
<evidence type="ECO:0000259" key="2">
    <source>
        <dbReference type="SMART" id="SM00989"/>
    </source>
</evidence>
<dbReference type="Pfam" id="PF02830">
    <property type="entry name" value="V4R"/>
    <property type="match status" value="1"/>
</dbReference>
<dbReference type="Proteomes" id="UP000011083">
    <property type="component" value="Unassembled WGS sequence"/>
</dbReference>
<dbReference type="VEuPathDB" id="AmoebaDB:ACA1_322720"/>
<feature type="compositionally biased region" description="Polar residues" evidence="1">
    <location>
        <begin position="247"/>
        <end position="259"/>
    </location>
</feature>
<dbReference type="Gene3D" id="3.30.1380.20">
    <property type="entry name" value="Trafficking protein particle complex subunit 3"/>
    <property type="match status" value="1"/>
</dbReference>
<feature type="domain" description="4-vinyl reductase 4VR" evidence="2">
    <location>
        <begin position="204"/>
        <end position="306"/>
    </location>
</feature>
<gene>
    <name evidence="3" type="ORF">ACA1_322720</name>
</gene>
<reference evidence="3 4" key="1">
    <citation type="journal article" date="2013" name="Genome Biol.">
        <title>Genome of Acanthamoeba castellanii highlights extensive lateral gene transfer and early evolution of tyrosine kinase signaling.</title>
        <authorList>
            <person name="Clarke M."/>
            <person name="Lohan A.J."/>
            <person name="Liu B."/>
            <person name="Lagkouvardos I."/>
            <person name="Roy S."/>
            <person name="Zafar N."/>
            <person name="Bertelli C."/>
            <person name="Schilde C."/>
            <person name="Kianianmomeni A."/>
            <person name="Burglin T.R."/>
            <person name="Frech C."/>
            <person name="Turcotte B."/>
            <person name="Kopec K.O."/>
            <person name="Synnott J.M."/>
            <person name="Choo C."/>
            <person name="Paponov I."/>
            <person name="Finkler A."/>
            <person name="Soon Heng Tan C."/>
            <person name="Hutchins A.P."/>
            <person name="Weinmeier T."/>
            <person name="Rattei T."/>
            <person name="Chu J.S."/>
            <person name="Gimenez G."/>
            <person name="Irimia M."/>
            <person name="Rigden D.J."/>
            <person name="Fitzpatrick D.A."/>
            <person name="Lorenzo-Morales J."/>
            <person name="Bateman A."/>
            <person name="Chiu C.H."/>
            <person name="Tang P."/>
            <person name="Hegemann P."/>
            <person name="Fromm H."/>
            <person name="Raoult D."/>
            <person name="Greub G."/>
            <person name="Miranda-Saavedra D."/>
            <person name="Chen N."/>
            <person name="Nash P."/>
            <person name="Ginger M.L."/>
            <person name="Horn M."/>
            <person name="Schaap P."/>
            <person name="Caler L."/>
            <person name="Loftus B."/>
        </authorList>
    </citation>
    <scope>NUCLEOTIDE SEQUENCE [LARGE SCALE GENOMIC DNA]</scope>
    <source>
        <strain evidence="3 4">Neff</strain>
    </source>
</reference>
<dbReference type="EMBL" id="KB007884">
    <property type="protein sequence ID" value="ELR22473.1"/>
    <property type="molecule type" value="Genomic_DNA"/>
</dbReference>
<dbReference type="GeneID" id="14923408"/>
<dbReference type="KEGG" id="acan:ACA1_322720"/>
<feature type="region of interest" description="Disordered" evidence="1">
    <location>
        <begin position="221"/>
        <end position="259"/>
    </location>
</feature>
<dbReference type="SUPFAM" id="SSF111126">
    <property type="entry name" value="Ligand-binding domain in the NO signalling and Golgi transport"/>
    <property type="match status" value="1"/>
</dbReference>
<feature type="compositionally biased region" description="Basic residues" evidence="1">
    <location>
        <begin position="33"/>
        <end position="58"/>
    </location>
</feature>
<dbReference type="RefSeq" id="XP_004349561.1">
    <property type="nucleotide sequence ID" value="XM_004349511.1"/>
</dbReference>
<name>L8HCJ5_ACACF</name>
<evidence type="ECO:0000313" key="3">
    <source>
        <dbReference type="EMBL" id="ELR22473.1"/>
    </source>
</evidence>
<evidence type="ECO:0000256" key="1">
    <source>
        <dbReference type="SAM" id="MobiDB-lite"/>
    </source>
</evidence>
<dbReference type="SMART" id="SM00989">
    <property type="entry name" value="V4R"/>
    <property type="match status" value="1"/>
</dbReference>
<protein>
    <recommendedName>
        <fullName evidence="2">4-vinyl reductase 4VR domain-containing protein</fullName>
    </recommendedName>
</protein>
<accession>L8HCJ5</accession>
<organism evidence="3 4">
    <name type="scientific">Acanthamoeba castellanii (strain ATCC 30010 / Neff)</name>
    <dbReference type="NCBI Taxonomy" id="1257118"/>
    <lineage>
        <taxon>Eukaryota</taxon>
        <taxon>Amoebozoa</taxon>
        <taxon>Discosea</taxon>
        <taxon>Longamoebia</taxon>
        <taxon>Centramoebida</taxon>
        <taxon>Acanthamoebidae</taxon>
        <taxon>Acanthamoeba</taxon>
    </lineage>
</organism>
<dbReference type="InterPro" id="IPR004096">
    <property type="entry name" value="V4R"/>
</dbReference>
<evidence type="ECO:0000313" key="4">
    <source>
        <dbReference type="Proteomes" id="UP000011083"/>
    </source>
</evidence>